<dbReference type="RefSeq" id="WP_085265617.1">
    <property type="nucleotide sequence ID" value="NZ_JACKVG010000008.1"/>
</dbReference>
<comment type="caution">
    <text evidence="2">The sequence shown here is derived from an EMBL/GenBank/DDBJ whole genome shotgun (WGS) entry which is preliminary data.</text>
</comment>
<organism evidence="2 3">
    <name type="scientific">Mycolicibacter longobardus</name>
    <dbReference type="NCBI Taxonomy" id="1108812"/>
    <lineage>
        <taxon>Bacteria</taxon>
        <taxon>Bacillati</taxon>
        <taxon>Actinomycetota</taxon>
        <taxon>Actinomycetes</taxon>
        <taxon>Mycobacteriales</taxon>
        <taxon>Mycobacteriaceae</taxon>
        <taxon>Mycolicibacter</taxon>
    </lineage>
</organism>
<accession>A0A1X1YEH3</accession>
<dbReference type="InterPro" id="IPR000182">
    <property type="entry name" value="GNAT_dom"/>
</dbReference>
<keyword evidence="3" id="KW-1185">Reference proteome</keyword>
<evidence type="ECO:0000313" key="2">
    <source>
        <dbReference type="EMBL" id="ORW09420.1"/>
    </source>
</evidence>
<reference evidence="2 3" key="1">
    <citation type="submission" date="2016-01" db="EMBL/GenBank/DDBJ databases">
        <title>The new phylogeny of the genus Mycobacterium.</title>
        <authorList>
            <person name="Tarcisio F."/>
            <person name="Conor M."/>
            <person name="Antonella G."/>
            <person name="Elisabetta G."/>
            <person name="Giulia F.S."/>
            <person name="Sara T."/>
            <person name="Anna F."/>
            <person name="Clotilde B."/>
            <person name="Roberto B."/>
            <person name="Veronica D.S."/>
            <person name="Fabio R."/>
            <person name="Monica P."/>
            <person name="Olivier J."/>
            <person name="Enrico T."/>
            <person name="Nicola S."/>
        </authorList>
    </citation>
    <scope>NUCLEOTIDE SEQUENCE [LARGE SCALE GENOMIC DNA]</scope>
    <source>
        <strain evidence="2 3">DSM 45394</strain>
    </source>
</reference>
<dbReference type="PROSITE" id="PS51186">
    <property type="entry name" value="GNAT"/>
    <property type="match status" value="1"/>
</dbReference>
<dbReference type="PANTHER" id="PTHR42791:SF1">
    <property type="entry name" value="N-ACETYLTRANSFERASE DOMAIN-CONTAINING PROTEIN"/>
    <property type="match status" value="1"/>
</dbReference>
<dbReference type="STRING" id="1108812.AWC16_16520"/>
<protein>
    <submittedName>
        <fullName evidence="2">GNAT family acetyltransferase</fullName>
    </submittedName>
</protein>
<keyword evidence="2" id="KW-0808">Transferase</keyword>
<dbReference type="InterPro" id="IPR052523">
    <property type="entry name" value="Trichothecene_AcTrans"/>
</dbReference>
<gene>
    <name evidence="2" type="ORF">AWC16_16520</name>
</gene>
<dbReference type="InterPro" id="IPR016181">
    <property type="entry name" value="Acyl_CoA_acyltransferase"/>
</dbReference>
<feature type="domain" description="N-acetyltransferase" evidence="1">
    <location>
        <begin position="3"/>
        <end position="199"/>
    </location>
</feature>
<proteinExistence type="predicted"/>
<dbReference type="AlphaFoldDB" id="A0A1X1YEH3"/>
<name>A0A1X1YEH3_9MYCO</name>
<evidence type="ECO:0000313" key="3">
    <source>
        <dbReference type="Proteomes" id="UP000193866"/>
    </source>
</evidence>
<dbReference type="Gene3D" id="3.40.630.30">
    <property type="match status" value="1"/>
</dbReference>
<dbReference type="OrthoDB" id="7057833at2"/>
<dbReference type="Pfam" id="PF00583">
    <property type="entry name" value="Acetyltransf_1"/>
    <property type="match status" value="1"/>
</dbReference>
<sequence>MALEARPARKSDITPLAETLARAFYDDPVSVWMLPDDTSRTAQLATYFGTSTRVHHLSGGGVEVADDGSTVGAAALWDPPNHWKQSMWSQLRMAPALFRSFGFRIAKGRAISDLLDANHPEEPHWYLAVIGSDPSVRGRGFGQAVMQPRLDRCDAEYCPAYLESSKEENVPYYERFGFRVIGEITLPDGGPTLWRMWREPQNP</sequence>
<evidence type="ECO:0000259" key="1">
    <source>
        <dbReference type="PROSITE" id="PS51186"/>
    </source>
</evidence>
<dbReference type="PANTHER" id="PTHR42791">
    <property type="entry name" value="GNAT FAMILY ACETYLTRANSFERASE"/>
    <property type="match status" value="1"/>
</dbReference>
<dbReference type="SUPFAM" id="SSF55729">
    <property type="entry name" value="Acyl-CoA N-acyltransferases (Nat)"/>
    <property type="match status" value="1"/>
</dbReference>
<dbReference type="EMBL" id="LQPG01000028">
    <property type="protein sequence ID" value="ORW09420.1"/>
    <property type="molecule type" value="Genomic_DNA"/>
</dbReference>
<dbReference type="GO" id="GO:0016747">
    <property type="term" value="F:acyltransferase activity, transferring groups other than amino-acyl groups"/>
    <property type="evidence" value="ECO:0007669"/>
    <property type="project" value="InterPro"/>
</dbReference>
<dbReference type="Proteomes" id="UP000193866">
    <property type="component" value="Unassembled WGS sequence"/>
</dbReference>